<evidence type="ECO:0000313" key="1">
    <source>
        <dbReference type="EMBL" id="SPM30641.1"/>
    </source>
</evidence>
<dbReference type="STRING" id="1841859.GCA_900157385_04151"/>
<keyword evidence="2" id="KW-1185">Reference proteome</keyword>
<sequence>MGLCLAIADCGLEPLPRLGNGGHHGAQPAYLVLSPTGSVYPVQRVLDIDVDFFVEPTVYDPDSDDDRPDPAEHTVWSAAEALGFLRERCGLVGRGPGFLTETHDQLFGSWRNAIAAGILKPPFHVTHVDGHADLGLGYQGHEYLMTNLLFQARAARAYPSPSPGEQGLTQGTWLLYAIACRWLNDLTYVHLDNENGGAEAFSFILNTLKPGGDAIQLRAMTPEALSHWALSGYADDCEFAHIEPEVPYEVCLWSKWQAEQPYDFVCLTRSPQYAPLTADTLYELIAETFIDPIT</sequence>
<gene>
    <name evidence="1" type="ORF">MTAB308_4150</name>
</gene>
<reference evidence="1 2" key="1">
    <citation type="submission" date="2017-01" db="EMBL/GenBank/DDBJ databases">
        <authorList>
            <consortium name="Urmite Genomes"/>
        </authorList>
    </citation>
    <scope>NUCLEOTIDE SEQUENCE [LARGE SCALE GENOMIC DNA]</scope>
    <source>
        <strain evidence="1 2">AB308</strain>
    </source>
</reference>
<proteinExistence type="predicted"/>
<dbReference type="EMBL" id="FTRV01000015">
    <property type="protein sequence ID" value="SPM30641.1"/>
    <property type="molecule type" value="Genomic_DNA"/>
</dbReference>
<dbReference type="AlphaFoldDB" id="A0A2U3NGG6"/>
<name>A0A2U3NGG6_9MYCO</name>
<organism evidence="1 2">
    <name type="scientific">Mycobacterium terramassiliense</name>
    <dbReference type="NCBI Taxonomy" id="1841859"/>
    <lineage>
        <taxon>Bacteria</taxon>
        <taxon>Bacillati</taxon>
        <taxon>Actinomycetota</taxon>
        <taxon>Actinomycetes</taxon>
        <taxon>Mycobacteriales</taxon>
        <taxon>Mycobacteriaceae</taxon>
        <taxon>Mycobacterium</taxon>
    </lineage>
</organism>
<accession>A0A2U3NGG6</accession>
<dbReference type="Proteomes" id="UP000241595">
    <property type="component" value="Unassembled WGS sequence"/>
</dbReference>
<evidence type="ECO:0000313" key="2">
    <source>
        <dbReference type="Proteomes" id="UP000241595"/>
    </source>
</evidence>
<protein>
    <submittedName>
        <fullName evidence="1">Uncharacterized protein</fullName>
    </submittedName>
</protein>